<keyword evidence="4 14" id="KW-0645">Protease</keyword>
<reference evidence="14 15" key="1">
    <citation type="submission" date="2019-09" db="EMBL/GenBank/DDBJ databases">
        <title>Goodfellowia gen. nov., a new genus of the Pseudonocardineae related to Actinoalloteichus, containing Goodfellowia coeruleoviolacea gen. nov., comb. nov. gen. nov., comb. nov.</title>
        <authorList>
            <person name="Labeda D."/>
        </authorList>
    </citation>
    <scope>NUCLEOTIDE SEQUENCE [LARGE SCALE GENOMIC DNA]</scope>
    <source>
        <strain evidence="14 15">AN110305</strain>
    </source>
</reference>
<evidence type="ECO:0000256" key="5">
    <source>
        <dbReference type="ARBA" id="ARBA00022692"/>
    </source>
</evidence>
<keyword evidence="5 12" id="KW-0812">Transmembrane</keyword>
<evidence type="ECO:0000256" key="11">
    <source>
        <dbReference type="ARBA" id="ARBA00023136"/>
    </source>
</evidence>
<evidence type="ECO:0000256" key="4">
    <source>
        <dbReference type="ARBA" id="ARBA00022670"/>
    </source>
</evidence>
<dbReference type="GO" id="GO:0005886">
    <property type="term" value="C:plasma membrane"/>
    <property type="evidence" value="ECO:0007669"/>
    <property type="project" value="UniProtKB-SubCell"/>
</dbReference>
<organism evidence="14 15">
    <name type="scientific">Solihabitans fulvus</name>
    <dbReference type="NCBI Taxonomy" id="1892852"/>
    <lineage>
        <taxon>Bacteria</taxon>
        <taxon>Bacillati</taxon>
        <taxon>Actinomycetota</taxon>
        <taxon>Actinomycetes</taxon>
        <taxon>Pseudonocardiales</taxon>
        <taxon>Pseudonocardiaceae</taxon>
        <taxon>Solihabitans</taxon>
    </lineage>
</organism>
<name>A0A5B2XHX9_9PSEU</name>
<keyword evidence="3" id="KW-1003">Cell membrane</keyword>
<keyword evidence="10 14" id="KW-0482">Metalloprotease</keyword>
<dbReference type="Gene3D" id="3.30.2010.10">
    <property type="entry name" value="Metalloproteases ('zincins'), catalytic domain"/>
    <property type="match status" value="1"/>
</dbReference>
<dbReference type="GO" id="GO:0004222">
    <property type="term" value="F:metalloendopeptidase activity"/>
    <property type="evidence" value="ECO:0007669"/>
    <property type="project" value="InterPro"/>
</dbReference>
<accession>A0A5B2XHX9</accession>
<dbReference type="PANTHER" id="PTHR43221:SF1">
    <property type="entry name" value="PROTEASE HTPX"/>
    <property type="match status" value="1"/>
</dbReference>
<dbReference type="EMBL" id="VUOB01000022">
    <property type="protein sequence ID" value="KAA2262430.1"/>
    <property type="molecule type" value="Genomic_DNA"/>
</dbReference>
<keyword evidence="7" id="KW-0378">Hydrolase</keyword>
<dbReference type="AlphaFoldDB" id="A0A5B2XHX9"/>
<evidence type="ECO:0000256" key="8">
    <source>
        <dbReference type="ARBA" id="ARBA00022833"/>
    </source>
</evidence>
<dbReference type="RefSeq" id="WP_149850012.1">
    <property type="nucleotide sequence ID" value="NZ_VUOB01000022.1"/>
</dbReference>
<keyword evidence="11 12" id="KW-0472">Membrane</keyword>
<evidence type="ECO:0000256" key="6">
    <source>
        <dbReference type="ARBA" id="ARBA00022723"/>
    </source>
</evidence>
<gene>
    <name evidence="14" type="ORF">F0L68_14310</name>
</gene>
<evidence type="ECO:0000313" key="14">
    <source>
        <dbReference type="EMBL" id="KAA2262430.1"/>
    </source>
</evidence>
<comment type="cofactor">
    <cofactor evidence="1">
        <name>Zn(2+)</name>
        <dbReference type="ChEBI" id="CHEBI:29105"/>
    </cofactor>
</comment>
<keyword evidence="15" id="KW-1185">Reference proteome</keyword>
<dbReference type="InterPro" id="IPR001915">
    <property type="entry name" value="Peptidase_M48"/>
</dbReference>
<evidence type="ECO:0000256" key="7">
    <source>
        <dbReference type="ARBA" id="ARBA00022801"/>
    </source>
</evidence>
<dbReference type="Proteomes" id="UP000323454">
    <property type="component" value="Unassembled WGS sequence"/>
</dbReference>
<reference evidence="14 15" key="2">
    <citation type="submission" date="2019-09" db="EMBL/GenBank/DDBJ databases">
        <authorList>
            <person name="Jin C."/>
        </authorList>
    </citation>
    <scope>NUCLEOTIDE SEQUENCE [LARGE SCALE GENOMIC DNA]</scope>
    <source>
        <strain evidence="14 15">AN110305</strain>
    </source>
</reference>
<evidence type="ECO:0000256" key="12">
    <source>
        <dbReference type="SAM" id="Phobius"/>
    </source>
</evidence>
<dbReference type="CDD" id="cd07328">
    <property type="entry name" value="M48_Ste24p_like"/>
    <property type="match status" value="1"/>
</dbReference>
<dbReference type="Pfam" id="PF01435">
    <property type="entry name" value="Peptidase_M48"/>
    <property type="match status" value="1"/>
</dbReference>
<evidence type="ECO:0000256" key="10">
    <source>
        <dbReference type="ARBA" id="ARBA00023049"/>
    </source>
</evidence>
<evidence type="ECO:0000259" key="13">
    <source>
        <dbReference type="Pfam" id="PF01435"/>
    </source>
</evidence>
<dbReference type="GO" id="GO:0046872">
    <property type="term" value="F:metal ion binding"/>
    <property type="evidence" value="ECO:0007669"/>
    <property type="project" value="UniProtKB-KW"/>
</dbReference>
<proteinExistence type="predicted"/>
<comment type="caution">
    <text evidence="14">The sequence shown here is derived from an EMBL/GenBank/DDBJ whole genome shotgun (WGS) entry which is preliminary data.</text>
</comment>
<evidence type="ECO:0000313" key="15">
    <source>
        <dbReference type="Proteomes" id="UP000323454"/>
    </source>
</evidence>
<protein>
    <submittedName>
        <fullName evidence="14">M48 family metalloprotease</fullName>
    </submittedName>
</protein>
<dbReference type="GO" id="GO:0006508">
    <property type="term" value="P:proteolysis"/>
    <property type="evidence" value="ECO:0007669"/>
    <property type="project" value="UniProtKB-KW"/>
</dbReference>
<dbReference type="PANTHER" id="PTHR43221">
    <property type="entry name" value="PROTEASE HTPX"/>
    <property type="match status" value="1"/>
</dbReference>
<dbReference type="OrthoDB" id="155290at2"/>
<evidence type="ECO:0000256" key="3">
    <source>
        <dbReference type="ARBA" id="ARBA00022475"/>
    </source>
</evidence>
<comment type="subcellular location">
    <subcellularLocation>
        <location evidence="2">Cell membrane</location>
        <topology evidence="2">Multi-pass membrane protein</topology>
    </subcellularLocation>
</comment>
<sequence>MRISLRAVLALLLLLGFFVLVLALTFGLAGLSVWAFASGHGGAGAVKLGLGGIAIAVLVGTAVAKAMRIKVEPHGAPVSRAEQPELWRMVDELAAIAGTRGPDDIRLVPEVNAAVWEESHLLGLRRGRRYLELGLPLLAGLSVGELRAVLAHELGHYGEGHTTLSALTYRAKSALAHTIAEVDGHRLIRAVLGGYAKLYAMVAASANRSQELRADAASVAAAGRATAQNALRKLPALSFAWSDYGRSYLSLAGGVDRTPDILLGFHAYLSNPQRGNELRQAEVKLINEEPKSVFDSHPPIRKRIEAMERIADPALAPDHRPAWSVLVDAGNRVPALERALLRDDLGPRAQWPEIVKLAGATMARHAAAELARAGQQSGCAPRGTLDEALAALARGELVRLATPVLNPGLAAQHVPEAAATVMRELLAETAVSALVGAGLAEHRLNWGGPYQVVGRDGAPLDLEAVVGPSVANPAAVPWTRDQLRQLGVPLDYGAAAAGDPEADLVAVLTSVRHAGRLDDLWVCDTGLLLVQHGLTPGLVETPVDQLKQRPDTRWLDNRAIAQGQFHRRMGGWRLVLRAHDGTEVELASTNETKEAGEAYQALGRLLGARLLSG</sequence>
<feature type="transmembrane region" description="Helical" evidence="12">
    <location>
        <begin position="45"/>
        <end position="64"/>
    </location>
</feature>
<keyword evidence="8" id="KW-0862">Zinc</keyword>
<dbReference type="InterPro" id="IPR050083">
    <property type="entry name" value="HtpX_protease"/>
</dbReference>
<evidence type="ECO:0000256" key="2">
    <source>
        <dbReference type="ARBA" id="ARBA00004651"/>
    </source>
</evidence>
<keyword evidence="9 12" id="KW-1133">Transmembrane helix</keyword>
<keyword evidence="6" id="KW-0479">Metal-binding</keyword>
<evidence type="ECO:0000256" key="1">
    <source>
        <dbReference type="ARBA" id="ARBA00001947"/>
    </source>
</evidence>
<evidence type="ECO:0000256" key="9">
    <source>
        <dbReference type="ARBA" id="ARBA00022989"/>
    </source>
</evidence>
<feature type="domain" description="Peptidase M48" evidence="13">
    <location>
        <begin position="83"/>
        <end position="310"/>
    </location>
</feature>